<accession>A0A9P9A2K0</accession>
<protein>
    <recommendedName>
        <fullName evidence="5">MYND-type domain-containing protein</fullName>
    </recommendedName>
</protein>
<evidence type="ECO:0000256" key="1">
    <source>
        <dbReference type="ARBA" id="ARBA00022723"/>
    </source>
</evidence>
<evidence type="ECO:0000256" key="2">
    <source>
        <dbReference type="ARBA" id="ARBA00022771"/>
    </source>
</evidence>
<evidence type="ECO:0000256" key="3">
    <source>
        <dbReference type="ARBA" id="ARBA00022833"/>
    </source>
</evidence>
<dbReference type="GO" id="GO:0008270">
    <property type="term" value="F:zinc ion binding"/>
    <property type="evidence" value="ECO:0007669"/>
    <property type="project" value="UniProtKB-KW"/>
</dbReference>
<proteinExistence type="predicted"/>
<reference evidence="6" key="1">
    <citation type="journal article" date="2021" name="Nat. Commun.">
        <title>Genetic determinants of endophytism in the Arabidopsis root mycobiome.</title>
        <authorList>
            <person name="Mesny F."/>
            <person name="Miyauchi S."/>
            <person name="Thiergart T."/>
            <person name="Pickel B."/>
            <person name="Atanasova L."/>
            <person name="Karlsson M."/>
            <person name="Huettel B."/>
            <person name="Barry K.W."/>
            <person name="Haridas S."/>
            <person name="Chen C."/>
            <person name="Bauer D."/>
            <person name="Andreopoulos W."/>
            <person name="Pangilinan J."/>
            <person name="LaButti K."/>
            <person name="Riley R."/>
            <person name="Lipzen A."/>
            <person name="Clum A."/>
            <person name="Drula E."/>
            <person name="Henrissat B."/>
            <person name="Kohler A."/>
            <person name="Grigoriev I.V."/>
            <person name="Martin F.M."/>
            <person name="Hacquard S."/>
        </authorList>
    </citation>
    <scope>NUCLEOTIDE SEQUENCE</scope>
    <source>
        <strain evidence="6">MPI-SDFR-AT-0073</strain>
    </source>
</reference>
<dbReference type="Proteomes" id="UP000758603">
    <property type="component" value="Unassembled WGS sequence"/>
</dbReference>
<sequence length="167" mass="19030">MLSVSTPGQACAIRRLCNYCEKLAAKICAGCRAALHCSRDYQQKVWYFHNLLCRQYPEHMNSKRPLQNHVRSNFLFFNGQIKHIQVKQATSETWPTHYSFHSRNPCVGGPDRCVNQPCRTGYRRRSNDEASLANSSRVHSVTEQNGPAMRSIIGCGILTILMNVVHH</sequence>
<keyword evidence="2 4" id="KW-0863">Zinc-finger</keyword>
<evidence type="ECO:0000313" key="7">
    <source>
        <dbReference type="Proteomes" id="UP000758603"/>
    </source>
</evidence>
<gene>
    <name evidence="6" type="ORF">BKA67DRAFT_533454</name>
</gene>
<dbReference type="Gene3D" id="6.10.140.2220">
    <property type="match status" value="1"/>
</dbReference>
<feature type="domain" description="MYND-type" evidence="5">
    <location>
        <begin position="17"/>
        <end position="53"/>
    </location>
</feature>
<dbReference type="AlphaFoldDB" id="A0A9P9A2K0"/>
<dbReference type="GeneID" id="70128596"/>
<dbReference type="RefSeq" id="XP_045962530.1">
    <property type="nucleotide sequence ID" value="XM_046099704.1"/>
</dbReference>
<dbReference type="Pfam" id="PF01753">
    <property type="entry name" value="zf-MYND"/>
    <property type="match status" value="1"/>
</dbReference>
<keyword evidence="1" id="KW-0479">Metal-binding</keyword>
<keyword evidence="7" id="KW-1185">Reference proteome</keyword>
<comment type="caution">
    <text evidence="6">The sequence shown here is derived from an EMBL/GenBank/DDBJ whole genome shotgun (WGS) entry which is preliminary data.</text>
</comment>
<dbReference type="InterPro" id="IPR002893">
    <property type="entry name" value="Znf_MYND"/>
</dbReference>
<dbReference type="PROSITE" id="PS50865">
    <property type="entry name" value="ZF_MYND_2"/>
    <property type="match status" value="1"/>
</dbReference>
<name>A0A9P9A2K0_9PEZI</name>
<organism evidence="6 7">
    <name type="scientific">Truncatella angustata</name>
    <dbReference type="NCBI Taxonomy" id="152316"/>
    <lineage>
        <taxon>Eukaryota</taxon>
        <taxon>Fungi</taxon>
        <taxon>Dikarya</taxon>
        <taxon>Ascomycota</taxon>
        <taxon>Pezizomycotina</taxon>
        <taxon>Sordariomycetes</taxon>
        <taxon>Xylariomycetidae</taxon>
        <taxon>Amphisphaeriales</taxon>
        <taxon>Sporocadaceae</taxon>
        <taxon>Truncatella</taxon>
    </lineage>
</organism>
<keyword evidence="3" id="KW-0862">Zinc</keyword>
<evidence type="ECO:0000256" key="4">
    <source>
        <dbReference type="PROSITE-ProRule" id="PRU00134"/>
    </source>
</evidence>
<evidence type="ECO:0000259" key="5">
    <source>
        <dbReference type="PROSITE" id="PS50865"/>
    </source>
</evidence>
<evidence type="ECO:0000313" key="6">
    <source>
        <dbReference type="EMBL" id="KAH6658296.1"/>
    </source>
</evidence>
<dbReference type="EMBL" id="JAGPXC010000002">
    <property type="protein sequence ID" value="KAH6658296.1"/>
    <property type="molecule type" value="Genomic_DNA"/>
</dbReference>
<dbReference type="SUPFAM" id="SSF144232">
    <property type="entry name" value="HIT/MYND zinc finger-like"/>
    <property type="match status" value="1"/>
</dbReference>